<dbReference type="InterPro" id="IPR008936">
    <property type="entry name" value="Rho_GTPase_activation_prot"/>
</dbReference>
<dbReference type="EMBL" id="CAJVPZ010015160">
    <property type="protein sequence ID" value="CAG8663792.1"/>
    <property type="molecule type" value="Genomic_DNA"/>
</dbReference>
<dbReference type="InterPro" id="IPR000593">
    <property type="entry name" value="RasGAP_C"/>
</dbReference>
<dbReference type="PANTHER" id="PTHR14149:SF17">
    <property type="entry name" value="GTPASE-ACTIVATING PROTEIN"/>
    <property type="match status" value="1"/>
</dbReference>
<dbReference type="PANTHER" id="PTHR14149">
    <property type="entry name" value="RAS GTPASE-ACTIVATING PROTEIN WITH IQ MOTIF"/>
    <property type="match status" value="1"/>
</dbReference>
<evidence type="ECO:0000259" key="1">
    <source>
        <dbReference type="SMART" id="SM00323"/>
    </source>
</evidence>
<feature type="non-terminal residue" evidence="2">
    <location>
        <position position="552"/>
    </location>
</feature>
<name>A0A9N9E4Q7_9GLOM</name>
<dbReference type="SUPFAM" id="SSF48350">
    <property type="entry name" value="GTPase activation domain, GAP"/>
    <property type="match status" value="1"/>
</dbReference>
<keyword evidence="3" id="KW-1185">Reference proteome</keyword>
<accession>A0A9N9E4Q7</accession>
<protein>
    <submittedName>
        <fullName evidence="2">11809_t:CDS:1</fullName>
    </submittedName>
</protein>
<dbReference type="Pfam" id="PF00616">
    <property type="entry name" value="RasGAP"/>
    <property type="match status" value="1"/>
</dbReference>
<gene>
    <name evidence="2" type="ORF">RFULGI_LOCUS8956</name>
</gene>
<evidence type="ECO:0000313" key="2">
    <source>
        <dbReference type="EMBL" id="CAG8663792.1"/>
    </source>
</evidence>
<dbReference type="GO" id="GO:0005938">
    <property type="term" value="C:cell cortex"/>
    <property type="evidence" value="ECO:0007669"/>
    <property type="project" value="TreeGrafter"/>
</dbReference>
<dbReference type="Gene3D" id="1.10.506.10">
    <property type="entry name" value="GTPase Activation - p120gap, domain 1"/>
    <property type="match status" value="3"/>
</dbReference>
<dbReference type="SUPFAM" id="SSF143885">
    <property type="entry name" value="RGC domain-like"/>
    <property type="match status" value="1"/>
</dbReference>
<organism evidence="2 3">
    <name type="scientific">Racocetra fulgida</name>
    <dbReference type="NCBI Taxonomy" id="60492"/>
    <lineage>
        <taxon>Eukaryota</taxon>
        <taxon>Fungi</taxon>
        <taxon>Fungi incertae sedis</taxon>
        <taxon>Mucoromycota</taxon>
        <taxon>Glomeromycotina</taxon>
        <taxon>Glomeromycetes</taxon>
        <taxon>Diversisporales</taxon>
        <taxon>Gigasporaceae</taxon>
        <taxon>Racocetra</taxon>
    </lineage>
</organism>
<dbReference type="Proteomes" id="UP000789396">
    <property type="component" value="Unassembled WGS sequence"/>
</dbReference>
<dbReference type="Pfam" id="PF03836">
    <property type="entry name" value="RasGAP_C"/>
    <property type="match status" value="1"/>
</dbReference>
<feature type="domain" description="Ras-GAP" evidence="1">
    <location>
        <begin position="91"/>
        <end position="308"/>
    </location>
</feature>
<sequence>QRRLRELKSRISAQSKKNFVLERDVRYLDSRIALLIQNRMALDEKQEVESHLEDLEPTDGIFPDDRKLQQYGNLFFLLQTEPRHIANLCRHVSLTEIDTLLQTVMFTLYGNQYESREEHLLLTMFQVYEQMIKKYEEENKPLPEDLPRSVTSEVAAANPDVQAIIAPRIKMLMEIANSFLQTIMDSIEQTPYGIRWICKQIRSLTKIAKVLQNLVNKPTYLKEEYMIMLNPFVESNKQRLNKFLLELCEVGDFYESLEAASEKSHLRILLEEVGPAPPQVSRKENKTVELPLFSRWETPIQDIATALLYDNSVTQNDILYMETKSIFVQIIRSIPKMTEQRSINLLQIAETAATSKDATLVRKGIKVKEMLRELEDASVIDPKDGYRLMTEEVTQELAHLGNLREKVTNEIQSLESVYKTICDHNNYLRSQLDSYKAYLQNVRQQTVKDSAGGFGSSIIKVGDKEKKPAKHKALGPYKFTHAQLEKDGIIVESNVPENRRQNIFFIITSPMPGTFIIALHYKGRDAAILEMDLKLDDLLEKVAFSILTIDDA</sequence>
<proteinExistence type="predicted"/>
<dbReference type="GO" id="GO:0046580">
    <property type="term" value="P:negative regulation of Ras protein signal transduction"/>
    <property type="evidence" value="ECO:0007669"/>
    <property type="project" value="TreeGrafter"/>
</dbReference>
<reference evidence="2" key="1">
    <citation type="submission" date="2021-06" db="EMBL/GenBank/DDBJ databases">
        <authorList>
            <person name="Kallberg Y."/>
            <person name="Tangrot J."/>
            <person name="Rosling A."/>
        </authorList>
    </citation>
    <scope>NUCLEOTIDE SEQUENCE</scope>
    <source>
        <strain evidence="2">IN212</strain>
    </source>
</reference>
<comment type="caution">
    <text evidence="2">The sequence shown here is derived from an EMBL/GenBank/DDBJ whole genome shotgun (WGS) entry which is preliminary data.</text>
</comment>
<dbReference type="OrthoDB" id="775356at2759"/>
<dbReference type="InterPro" id="IPR001936">
    <property type="entry name" value="RasGAP_dom"/>
</dbReference>
<evidence type="ECO:0000313" key="3">
    <source>
        <dbReference type="Proteomes" id="UP000789396"/>
    </source>
</evidence>
<dbReference type="GO" id="GO:0005096">
    <property type="term" value="F:GTPase activator activity"/>
    <property type="evidence" value="ECO:0007669"/>
    <property type="project" value="TreeGrafter"/>
</dbReference>
<dbReference type="SMART" id="SM00323">
    <property type="entry name" value="RasGAP"/>
    <property type="match status" value="1"/>
</dbReference>
<dbReference type="AlphaFoldDB" id="A0A9N9E4Q7"/>